<feature type="domain" description="DUF7282" evidence="4">
    <location>
        <begin position="156"/>
        <end position="269"/>
    </location>
</feature>
<evidence type="ECO:0000313" key="6">
    <source>
        <dbReference type="Proteomes" id="UP000219689"/>
    </source>
</evidence>
<accession>A0A2A5QW77</accession>
<protein>
    <submittedName>
        <fullName evidence="5">PGF-CTERM sorting domain-containing protein</fullName>
    </submittedName>
</protein>
<dbReference type="InterPro" id="IPR055706">
    <property type="entry name" value="Slg1/2_DUF7282"/>
</dbReference>
<feature type="region of interest" description="Disordered" evidence="2">
    <location>
        <begin position="604"/>
        <end position="661"/>
    </location>
</feature>
<dbReference type="Proteomes" id="UP000219689">
    <property type="component" value="Unassembled WGS sequence"/>
</dbReference>
<comment type="caution">
    <text evidence="5">The sequence shown here is derived from an EMBL/GenBank/DDBJ whole genome shotgun (WGS) entry which is preliminary data.</text>
</comment>
<evidence type="ECO:0000256" key="2">
    <source>
        <dbReference type="SAM" id="MobiDB-lite"/>
    </source>
</evidence>
<dbReference type="GO" id="GO:0005886">
    <property type="term" value="C:plasma membrane"/>
    <property type="evidence" value="ECO:0007669"/>
    <property type="project" value="UniProtKB-SubCell"/>
</dbReference>
<evidence type="ECO:0000259" key="4">
    <source>
        <dbReference type="Pfam" id="PF23951"/>
    </source>
</evidence>
<dbReference type="AlphaFoldDB" id="A0A2A5QW77"/>
<proteinExistence type="predicted"/>
<evidence type="ECO:0000313" key="5">
    <source>
        <dbReference type="EMBL" id="PCR91080.1"/>
    </source>
</evidence>
<feature type="compositionally biased region" description="Acidic residues" evidence="2">
    <location>
        <begin position="622"/>
        <end position="657"/>
    </location>
</feature>
<dbReference type="EMBL" id="NXNI01000001">
    <property type="protein sequence ID" value="PCR91080.1"/>
    <property type="molecule type" value="Genomic_DNA"/>
</dbReference>
<name>A0A2A5QW77_9EURY</name>
<gene>
    <name evidence="5" type="ORF">CP557_11410</name>
</gene>
<keyword evidence="6" id="KW-1185">Reference proteome</keyword>
<reference evidence="5 6" key="1">
    <citation type="submission" date="2017-09" db="EMBL/GenBank/DDBJ databases">
        <title>Genome sequences of Natrinema ejinorence JCM 13890T.</title>
        <authorList>
            <person name="Roh S.W."/>
            <person name="Kim Y.B."/>
            <person name="Kim J.Y."/>
        </authorList>
    </citation>
    <scope>NUCLEOTIDE SEQUENCE [LARGE SCALE GENOMIC DNA]</scope>
    <source>
        <strain evidence="5 6">JCM 13890</strain>
    </source>
</reference>
<dbReference type="Pfam" id="PF18204">
    <property type="entry name" value="PGF-CTERM"/>
    <property type="match status" value="1"/>
</dbReference>
<dbReference type="OrthoDB" id="239724at2157"/>
<evidence type="ECO:0000256" key="1">
    <source>
        <dbReference type="ARBA" id="ARBA00022729"/>
    </source>
</evidence>
<feature type="domain" description="PGF-CTERM archaeal protein-sorting signal" evidence="3">
    <location>
        <begin position="660"/>
        <end position="681"/>
    </location>
</feature>
<dbReference type="GO" id="GO:0030115">
    <property type="term" value="C:S-layer"/>
    <property type="evidence" value="ECO:0007669"/>
    <property type="project" value="UniProtKB-SubCell"/>
</dbReference>
<sequence length="683" mass="70635">MRQYSAVLMGAVVLVSAMLAGTAGAAGATDASPAIAQDGQAAVTFDGQTSGGSTVVDEVRLPEGGFVTIHDSSLGDGAVLGSVVGSSAYLESGTHEDVTVHLEKPLSEDDTLFAMAHTDSDDDRVYSFVSSNGEADGPYTVDGDIVMADAEVTVSADLEMSEQPTTGDSVVVDRVELAEGGFVTVHDSTIADGAVFESIRGTSTYLEAGVHENVRVTLDDPLTGDETVYPMAHRDSNDNEAYDFATSEGAEDGPYANGNGDPVMAPTGVTVSDDAAVSFENQSTGGSSVVVDEIFVPEGGFVTMHDSTIADGAVFESIRGTSAYLEAGLHRDVVVHLDDELDEDDTLFGMAHQDTNDNNKYDFPASEGEEDGPYTTDGDIVMDDGDVTVSAAVSASAQSSDGTTMTIDRVDLSEGGFVTVHDASLFEGDVFGSVVGTSEYLEAGTHENVEVTFDERLTASQTVVPMAHQDTNGDETYDFAASEGEDDGPYTANGEAVVDTAKLTVPATVDAMDQEGNGETITVESVTLHDGGFVTVHDSTLADGAVFDSVRGTSAYLGPGTHEDVEITLDEPLTSDDDVFAMAHQDTDADEAYDFLESEGAADGPYAAAGGPIMSPASITVEGDDTDGMDDGSMDGEDGSNEMSDQDGDDEMAEESGDSVPGFGITAALVALLGAAAIARRAD</sequence>
<feature type="domain" description="DUF7282" evidence="4">
    <location>
        <begin position="391"/>
        <end position="504"/>
    </location>
</feature>
<evidence type="ECO:0000259" key="3">
    <source>
        <dbReference type="Pfam" id="PF18204"/>
    </source>
</evidence>
<feature type="domain" description="DUF7282" evidence="4">
    <location>
        <begin position="275"/>
        <end position="388"/>
    </location>
</feature>
<keyword evidence="1" id="KW-0732">Signal</keyword>
<feature type="domain" description="DUF7282" evidence="4">
    <location>
        <begin position="41"/>
        <end position="153"/>
    </location>
</feature>
<feature type="domain" description="DUF7282" evidence="4">
    <location>
        <begin position="507"/>
        <end position="620"/>
    </location>
</feature>
<dbReference type="NCBIfam" id="TIGR04126">
    <property type="entry name" value="PGF_CTERM"/>
    <property type="match status" value="1"/>
</dbReference>
<dbReference type="InterPro" id="IPR026371">
    <property type="entry name" value="PGF_CTERM"/>
</dbReference>
<dbReference type="Pfam" id="PF23951">
    <property type="entry name" value="DUF7282"/>
    <property type="match status" value="5"/>
</dbReference>
<organism evidence="5 6">
    <name type="scientific">Natrinema ejinorense</name>
    <dbReference type="NCBI Taxonomy" id="373386"/>
    <lineage>
        <taxon>Archaea</taxon>
        <taxon>Methanobacteriati</taxon>
        <taxon>Methanobacteriota</taxon>
        <taxon>Stenosarchaea group</taxon>
        <taxon>Halobacteria</taxon>
        <taxon>Halobacteriales</taxon>
        <taxon>Natrialbaceae</taxon>
        <taxon>Natrinema</taxon>
    </lineage>
</organism>